<keyword evidence="2" id="KW-0732">Signal</keyword>
<dbReference type="EMBL" id="RSED01000006">
    <property type="protein sequence ID" value="RRS04556.1"/>
    <property type="molecule type" value="Genomic_DNA"/>
</dbReference>
<evidence type="ECO:0000313" key="4">
    <source>
        <dbReference type="EMBL" id="RRS04556.1"/>
    </source>
</evidence>
<evidence type="ECO:0000256" key="1">
    <source>
        <dbReference type="ARBA" id="ARBA00022801"/>
    </source>
</evidence>
<dbReference type="GO" id="GO:0006508">
    <property type="term" value="P:proteolysis"/>
    <property type="evidence" value="ECO:0007669"/>
    <property type="project" value="InterPro"/>
</dbReference>
<sequence length="694" mass="76504">MSRGDRATSHGPKAWLAGLCLCLAMVGPQAHGAEPSPIPAGTAEPQSMSLPTEAYARVRDVTHLTLSPNGERIAGLLHMDDDTYLVSRDVKDSKLKPVVKADNKLFSISWARWVGNERLVLGVRFPSRRGYTPVVETRMLSVPWNGGEPINLVRSSPFDANRMPAQLQDHVVDWMPKDGRHILVQMAADGGILPAVFKVDVLTAQRQMVHGPRKGVHTWMTDASHRVRVGVRIDEDYRELIACDPDGKNWRTLWRWKLFAKDGVRPMGFGRDPNVLYIEADHEGRDAVFTVDLSRPDLPRTLRLSHPQRDVGGSLMRSAATGEVIGIRAETDDAQRAEIWDPQLRLLARAIDKALPDRYNRLLAFSADENRYMVYSSGNGIPGEYYLGDRASGDLFLLAEQHPQLPADRMARKRAVLIKSRDGLDLRSYLTLPRSGAALPAGRPVAPLPLVLLPHGGPHYSDDIDFDTWTEFLAARGYAVLQVNFRGSTGYGHEFVAAGLQRWGLEMQDDLTDAVQWSIDQKIADPKRVCIVGGSYGGYAALMGAIKTPDLYRCVVSFAGVTDLIDLWNHEADFVGGEEIMNGMIGNAWRDRERLRATSPALQAARIKAPVLLVHGTADRSVPYEQGEDMAMALRKAGKPHQFITVEEGDHHLSRNSHSLTFFKALESFLAEHIGTTVPGSRSVAAAAGATAAP</sequence>
<keyword evidence="5" id="KW-1185">Reference proteome</keyword>
<dbReference type="PANTHER" id="PTHR42776">
    <property type="entry name" value="SERINE PEPTIDASE S9 FAMILY MEMBER"/>
    <property type="match status" value="1"/>
</dbReference>
<feature type="signal peptide" evidence="2">
    <location>
        <begin position="1"/>
        <end position="32"/>
    </location>
</feature>
<dbReference type="Pfam" id="PF00326">
    <property type="entry name" value="Peptidase_S9"/>
    <property type="match status" value="1"/>
</dbReference>
<evidence type="ECO:0000256" key="2">
    <source>
        <dbReference type="SAM" id="SignalP"/>
    </source>
</evidence>
<dbReference type="AlphaFoldDB" id="A0A3R8TTN7"/>
<protein>
    <submittedName>
        <fullName evidence="4">S9 family peptidase</fullName>
    </submittedName>
</protein>
<dbReference type="SUPFAM" id="SSF82171">
    <property type="entry name" value="DPP6 N-terminal domain-like"/>
    <property type="match status" value="1"/>
</dbReference>
<dbReference type="InterPro" id="IPR001375">
    <property type="entry name" value="Peptidase_S9_cat"/>
</dbReference>
<dbReference type="RefSeq" id="WP_125242930.1">
    <property type="nucleotide sequence ID" value="NZ_RSED01000006.1"/>
</dbReference>
<dbReference type="InterPro" id="IPR029058">
    <property type="entry name" value="AB_hydrolase_fold"/>
</dbReference>
<dbReference type="OrthoDB" id="4269629at2"/>
<gene>
    <name evidence="4" type="ORF">EIP75_08985</name>
</gene>
<feature type="chain" id="PRO_5018661754" evidence="2">
    <location>
        <begin position="33"/>
        <end position="694"/>
    </location>
</feature>
<organism evidence="4 5">
    <name type="scientific">Aquabacterium soli</name>
    <dbReference type="NCBI Taxonomy" id="2493092"/>
    <lineage>
        <taxon>Bacteria</taxon>
        <taxon>Pseudomonadati</taxon>
        <taxon>Pseudomonadota</taxon>
        <taxon>Betaproteobacteria</taxon>
        <taxon>Burkholderiales</taxon>
        <taxon>Aquabacterium</taxon>
    </lineage>
</organism>
<accession>A0A3R8TTN7</accession>
<reference evidence="4 5" key="1">
    <citation type="submission" date="2018-12" db="EMBL/GenBank/DDBJ databases">
        <title>The whole draft genome of Aquabacterium sp. SJQ9.</title>
        <authorList>
            <person name="Sun L."/>
            <person name="Gao X."/>
            <person name="Chen W."/>
            <person name="Huang K."/>
        </authorList>
    </citation>
    <scope>NUCLEOTIDE SEQUENCE [LARGE SCALE GENOMIC DNA]</scope>
    <source>
        <strain evidence="4 5">SJQ9</strain>
    </source>
</reference>
<proteinExistence type="predicted"/>
<dbReference type="Gene3D" id="3.40.50.1820">
    <property type="entry name" value="alpha/beta hydrolase"/>
    <property type="match status" value="1"/>
</dbReference>
<dbReference type="GO" id="GO:0004252">
    <property type="term" value="F:serine-type endopeptidase activity"/>
    <property type="evidence" value="ECO:0007669"/>
    <property type="project" value="TreeGrafter"/>
</dbReference>
<evidence type="ECO:0000313" key="5">
    <source>
        <dbReference type="Proteomes" id="UP000269265"/>
    </source>
</evidence>
<dbReference type="SUPFAM" id="SSF53474">
    <property type="entry name" value="alpha/beta-Hydrolases"/>
    <property type="match status" value="1"/>
</dbReference>
<dbReference type="PANTHER" id="PTHR42776:SF27">
    <property type="entry name" value="DIPEPTIDYL PEPTIDASE FAMILY MEMBER 6"/>
    <property type="match status" value="1"/>
</dbReference>
<feature type="domain" description="Peptidase S9 prolyl oligopeptidase catalytic" evidence="3">
    <location>
        <begin position="466"/>
        <end position="675"/>
    </location>
</feature>
<dbReference type="Proteomes" id="UP000269265">
    <property type="component" value="Unassembled WGS sequence"/>
</dbReference>
<name>A0A3R8TTN7_9BURK</name>
<comment type="caution">
    <text evidence="4">The sequence shown here is derived from an EMBL/GenBank/DDBJ whole genome shotgun (WGS) entry which is preliminary data.</text>
</comment>
<keyword evidence="1" id="KW-0378">Hydrolase</keyword>
<evidence type="ECO:0000259" key="3">
    <source>
        <dbReference type="Pfam" id="PF00326"/>
    </source>
</evidence>